<evidence type="ECO:0000313" key="14">
    <source>
        <dbReference type="Proteomes" id="UP000198510"/>
    </source>
</evidence>
<evidence type="ECO:0000256" key="10">
    <source>
        <dbReference type="SAM" id="SignalP"/>
    </source>
</evidence>
<dbReference type="InterPro" id="IPR012910">
    <property type="entry name" value="Plug_dom"/>
</dbReference>
<evidence type="ECO:0000256" key="3">
    <source>
        <dbReference type="ARBA" id="ARBA00022452"/>
    </source>
</evidence>
<dbReference type="OrthoDB" id="9768177at2"/>
<gene>
    <name evidence="13" type="ORF">SAMN05421823_101666</name>
</gene>
<protein>
    <submittedName>
        <fullName evidence="13">TonB-linked outer membrane protein, SusC/RagA family</fullName>
    </submittedName>
</protein>
<dbReference type="Gene3D" id="2.60.40.1120">
    <property type="entry name" value="Carboxypeptidase-like, regulatory domain"/>
    <property type="match status" value="1"/>
</dbReference>
<keyword evidence="14" id="KW-1185">Reference proteome</keyword>
<dbReference type="InterPro" id="IPR023996">
    <property type="entry name" value="TonB-dep_OMP_SusC/RagA"/>
</dbReference>
<keyword evidence="4 8" id="KW-0812">Transmembrane</keyword>
<dbReference type="InterPro" id="IPR039426">
    <property type="entry name" value="TonB-dep_rcpt-like"/>
</dbReference>
<evidence type="ECO:0000256" key="7">
    <source>
        <dbReference type="ARBA" id="ARBA00023237"/>
    </source>
</evidence>
<dbReference type="PROSITE" id="PS52016">
    <property type="entry name" value="TONB_DEPENDENT_REC_3"/>
    <property type="match status" value="1"/>
</dbReference>
<dbReference type="RefSeq" id="WP_089678936.1">
    <property type="nucleotide sequence ID" value="NZ_FNFO01000001.1"/>
</dbReference>
<feature type="domain" description="TonB-dependent receptor plug" evidence="12">
    <location>
        <begin position="124"/>
        <end position="243"/>
    </location>
</feature>
<comment type="similarity">
    <text evidence="8 9">Belongs to the TonB-dependent receptor family.</text>
</comment>
<dbReference type="Gene3D" id="2.40.170.20">
    <property type="entry name" value="TonB-dependent receptor, beta-barrel domain"/>
    <property type="match status" value="1"/>
</dbReference>
<feature type="chain" id="PRO_5011764419" evidence="10">
    <location>
        <begin position="23"/>
        <end position="1039"/>
    </location>
</feature>
<dbReference type="InterPro" id="IPR037066">
    <property type="entry name" value="Plug_dom_sf"/>
</dbReference>
<dbReference type="Pfam" id="PF00593">
    <property type="entry name" value="TonB_dep_Rec_b-barrel"/>
    <property type="match status" value="1"/>
</dbReference>
<keyword evidence="6 8" id="KW-0472">Membrane</keyword>
<sequence length="1039" mass="113834">MKHTLFFLLLFLLALPPTVARAQTTPTGGRTVSGTVLSADDNLPVPGVNVLVKGSTAGTITDIDGHYQLPVPSDEATLIFSFIGFISQEVPVGSQSTLDVTMQTDTRQLDEIVVTALGIEREKKALGYAVQEIQGKSLTQARETNVVNSLSGKFAGVQITSSNGAPGSSSRIVIRGASSVGSNNQPLFVVDGIPINNENYGSSTSVDYGNGASSLNPDDIASVSVLKGPSAAALYGSRAANGVILITTKSGKGTQGIGVSVNSTATFEEPFRLPNFQNQYGQGGNLQFAFVDGKGGGVNDGVDESWGPPLDGRLIPQFNSPIDPTTGERIPTPWVAHPDNVKDFYRTGTTFTNNVALTGGNDKANFRLSFTNLAQQGILPNTDYKRNTIALSGGVQLTPKLSAKASVNYVKDGSDNRQNFGLYFIWFGRQVDIHELKEYSPRSDDQVQYNWNYNYWNNPYYALTESTRANQKDRLFGNVMVTYEFTDWLNLFVRTGTDFFGDRRQNRIARMNKSRFSSYSEDVYVAQETNSDFLFSITPKLGGDFEVSANLGGNNRMNEYRRDYMYAAQLAIPGVYNIGNSLLRPEVANSYTKKVVNSLYGSAQLAYRNAIFLELTGRNDWSSTLPAANRSYFYPSASLSAVVTDLIPMSTRVLSFAKVRASIAQVGNDTDPYRLQQILSYEDPWNTNSSVSVSNTINNADLKPEITTGTEVGADIRFFNNRIGLDVTYYNQISRNQILNVNVSQASGFNDKILNAGEIQNKGVEVQLNLTPVKLENSFQWDIGVNFARNRNQVVSLADGLTTYQLGSIRGMSIEARVGQPYGTFFGTPYLRDPDGNIVHVDGIPQLASERAILGNFTPDWLGGFANTFTYKGLTLYTLIDVRHGGDLFSQTVNIGRYTGVLAETVEGRETGIVGEGTMNTGTDENPQYVPNDVRVDGQRYYQTLYGLYNNEANIFDGSFVKLREVRLGYQIPDRVFGKLPFRNVTLSAVGRNLLLLHSNVPHIDPESSYYSSDSNVQGIESGQILSTRSVGFNLNFSL</sequence>
<dbReference type="SUPFAM" id="SSF56935">
    <property type="entry name" value="Porins"/>
    <property type="match status" value="1"/>
</dbReference>
<dbReference type="NCBIfam" id="TIGR04056">
    <property type="entry name" value="OMP_RagA_SusC"/>
    <property type="match status" value="1"/>
</dbReference>
<dbReference type="STRING" id="1075417.SAMN05421823_101666"/>
<dbReference type="Gene3D" id="2.170.130.10">
    <property type="entry name" value="TonB-dependent receptor, plug domain"/>
    <property type="match status" value="1"/>
</dbReference>
<keyword evidence="5 9" id="KW-0798">TonB box</keyword>
<evidence type="ECO:0000256" key="8">
    <source>
        <dbReference type="PROSITE-ProRule" id="PRU01360"/>
    </source>
</evidence>
<dbReference type="Pfam" id="PF13715">
    <property type="entry name" value="CarbopepD_reg_2"/>
    <property type="match status" value="1"/>
</dbReference>
<accession>A0A1G8YG95</accession>
<dbReference type="AlphaFoldDB" id="A0A1G8YG95"/>
<reference evidence="13 14" key="1">
    <citation type="submission" date="2016-10" db="EMBL/GenBank/DDBJ databases">
        <authorList>
            <person name="de Groot N.N."/>
        </authorList>
    </citation>
    <scope>NUCLEOTIDE SEQUENCE [LARGE SCALE GENOMIC DNA]</scope>
    <source>
        <strain evidence="13 14">DSM 25186</strain>
    </source>
</reference>
<proteinExistence type="inferred from homology"/>
<feature type="signal peptide" evidence="10">
    <location>
        <begin position="1"/>
        <end position="22"/>
    </location>
</feature>
<dbReference type="InterPro" id="IPR023997">
    <property type="entry name" value="TonB-dep_OMP_SusC/RagA_CS"/>
</dbReference>
<dbReference type="EMBL" id="FNFO01000001">
    <property type="protein sequence ID" value="SDK01848.1"/>
    <property type="molecule type" value="Genomic_DNA"/>
</dbReference>
<evidence type="ECO:0000259" key="12">
    <source>
        <dbReference type="Pfam" id="PF07715"/>
    </source>
</evidence>
<keyword evidence="3 8" id="KW-1134">Transmembrane beta strand</keyword>
<feature type="domain" description="TonB-dependent receptor-like beta-barrel" evidence="11">
    <location>
        <begin position="407"/>
        <end position="993"/>
    </location>
</feature>
<evidence type="ECO:0000256" key="6">
    <source>
        <dbReference type="ARBA" id="ARBA00023136"/>
    </source>
</evidence>
<evidence type="ECO:0000259" key="11">
    <source>
        <dbReference type="Pfam" id="PF00593"/>
    </source>
</evidence>
<evidence type="ECO:0000256" key="2">
    <source>
        <dbReference type="ARBA" id="ARBA00022448"/>
    </source>
</evidence>
<evidence type="ECO:0000256" key="5">
    <source>
        <dbReference type="ARBA" id="ARBA00023077"/>
    </source>
</evidence>
<dbReference type="InterPro" id="IPR036942">
    <property type="entry name" value="Beta-barrel_TonB_sf"/>
</dbReference>
<organism evidence="13 14">
    <name type="scientific">Catalinimonas alkaloidigena</name>
    <dbReference type="NCBI Taxonomy" id="1075417"/>
    <lineage>
        <taxon>Bacteria</taxon>
        <taxon>Pseudomonadati</taxon>
        <taxon>Bacteroidota</taxon>
        <taxon>Cytophagia</taxon>
        <taxon>Cytophagales</taxon>
        <taxon>Catalimonadaceae</taxon>
        <taxon>Catalinimonas</taxon>
    </lineage>
</organism>
<evidence type="ECO:0000313" key="13">
    <source>
        <dbReference type="EMBL" id="SDK01848.1"/>
    </source>
</evidence>
<keyword evidence="10" id="KW-0732">Signal</keyword>
<dbReference type="InterPro" id="IPR008969">
    <property type="entry name" value="CarboxyPept-like_regulatory"/>
</dbReference>
<dbReference type="Proteomes" id="UP000198510">
    <property type="component" value="Unassembled WGS sequence"/>
</dbReference>
<keyword evidence="2 8" id="KW-0813">Transport</keyword>
<dbReference type="InterPro" id="IPR000531">
    <property type="entry name" value="Beta-barrel_TonB"/>
</dbReference>
<dbReference type="SUPFAM" id="SSF49464">
    <property type="entry name" value="Carboxypeptidase regulatory domain-like"/>
    <property type="match status" value="1"/>
</dbReference>
<evidence type="ECO:0000256" key="9">
    <source>
        <dbReference type="RuleBase" id="RU003357"/>
    </source>
</evidence>
<evidence type="ECO:0000256" key="1">
    <source>
        <dbReference type="ARBA" id="ARBA00004571"/>
    </source>
</evidence>
<dbReference type="NCBIfam" id="TIGR04057">
    <property type="entry name" value="SusC_RagA_signa"/>
    <property type="match status" value="1"/>
</dbReference>
<evidence type="ECO:0000256" key="4">
    <source>
        <dbReference type="ARBA" id="ARBA00022692"/>
    </source>
</evidence>
<dbReference type="Pfam" id="PF07715">
    <property type="entry name" value="Plug"/>
    <property type="match status" value="1"/>
</dbReference>
<name>A0A1G8YG95_9BACT</name>
<dbReference type="GO" id="GO:0009279">
    <property type="term" value="C:cell outer membrane"/>
    <property type="evidence" value="ECO:0007669"/>
    <property type="project" value="UniProtKB-SubCell"/>
</dbReference>
<comment type="subcellular location">
    <subcellularLocation>
        <location evidence="1 8">Cell outer membrane</location>
        <topology evidence="1 8">Multi-pass membrane protein</topology>
    </subcellularLocation>
</comment>
<keyword evidence="7 8" id="KW-0998">Cell outer membrane</keyword>